<dbReference type="EMBL" id="CP032869">
    <property type="protein sequence ID" value="AYL96105.1"/>
    <property type="molecule type" value="Genomic_DNA"/>
</dbReference>
<gene>
    <name evidence="1" type="ORF">HYN43_012755</name>
</gene>
<keyword evidence="2" id="KW-1185">Reference proteome</keyword>
<evidence type="ECO:0000313" key="2">
    <source>
        <dbReference type="Proteomes" id="UP000270046"/>
    </source>
</evidence>
<protein>
    <submittedName>
        <fullName evidence="1">Uncharacterized protein</fullName>
    </submittedName>
</protein>
<dbReference type="AlphaFoldDB" id="A0A494VXY6"/>
<proteinExistence type="predicted"/>
<accession>A0A494VXY6</accession>
<organism evidence="1 2">
    <name type="scientific">Mucilaginibacter celer</name>
    <dbReference type="NCBI Taxonomy" id="2305508"/>
    <lineage>
        <taxon>Bacteria</taxon>
        <taxon>Pseudomonadati</taxon>
        <taxon>Bacteroidota</taxon>
        <taxon>Sphingobacteriia</taxon>
        <taxon>Sphingobacteriales</taxon>
        <taxon>Sphingobacteriaceae</taxon>
        <taxon>Mucilaginibacter</taxon>
    </lineage>
</organism>
<dbReference type="Proteomes" id="UP000270046">
    <property type="component" value="Chromosome"/>
</dbReference>
<reference evidence="1 2" key="1">
    <citation type="submission" date="2018-10" db="EMBL/GenBank/DDBJ databases">
        <title>Genome sequencing of Mucilaginibacter sp. HYN0043.</title>
        <authorList>
            <person name="Kim M."/>
            <person name="Yi H."/>
        </authorList>
    </citation>
    <scope>NUCLEOTIDE SEQUENCE [LARGE SCALE GENOMIC DNA]</scope>
    <source>
        <strain evidence="1 2">HYN0043</strain>
    </source>
</reference>
<name>A0A494VXY6_9SPHI</name>
<evidence type="ECO:0000313" key="1">
    <source>
        <dbReference type="EMBL" id="AYL96105.1"/>
    </source>
</evidence>
<sequence length="169" mass="18826">MGCWLVLGTQRREDAKIVCGLLVSFKCAKRLRRKGFFVRFILIPHSLFGGKCFSVSRKASGESGQNDGGLERGEGHSYFLQKRRVGANAVGQNLAARGSAWFAGQRLRDGARARTVAQRSLPGDLIYSLYYLFFKGTHELVLLGFGSFYQEKEQSLPAAIERANVCWIT</sequence>
<dbReference type="KEGG" id="muh:HYN43_012755"/>